<evidence type="ECO:0000256" key="5">
    <source>
        <dbReference type="ARBA" id="ARBA00012518"/>
    </source>
</evidence>
<dbReference type="eggNOG" id="COG0812">
    <property type="taxonomic scope" value="Bacteria"/>
</dbReference>
<dbReference type="InterPro" id="IPR003170">
    <property type="entry name" value="MurB"/>
</dbReference>
<dbReference type="GO" id="GO:0051301">
    <property type="term" value="P:cell division"/>
    <property type="evidence" value="ECO:0007669"/>
    <property type="project" value="UniProtKB-KW"/>
</dbReference>
<evidence type="ECO:0000256" key="19">
    <source>
        <dbReference type="HAMAP-Rule" id="MF_00037"/>
    </source>
</evidence>
<dbReference type="Pfam" id="PF02873">
    <property type="entry name" value="MurB_C"/>
    <property type="match status" value="1"/>
</dbReference>
<dbReference type="GO" id="GO:0008360">
    <property type="term" value="P:regulation of cell shape"/>
    <property type="evidence" value="ECO:0007669"/>
    <property type="project" value="UniProtKB-KW"/>
</dbReference>
<comment type="cofactor">
    <cofactor evidence="1 19">
        <name>FAD</name>
        <dbReference type="ChEBI" id="CHEBI:57692"/>
    </cofactor>
</comment>
<dbReference type="InterPro" id="IPR011601">
    <property type="entry name" value="MurB_C"/>
</dbReference>
<evidence type="ECO:0000256" key="6">
    <source>
        <dbReference type="ARBA" id="ARBA00015188"/>
    </source>
</evidence>
<dbReference type="InterPro" id="IPR016169">
    <property type="entry name" value="FAD-bd_PCMH_sub2"/>
</dbReference>
<feature type="active site" description="Proton donor" evidence="19">
    <location>
        <position position="210"/>
    </location>
</feature>
<keyword evidence="16 19" id="KW-0961">Cell wall biogenesis/degradation</keyword>
<dbReference type="Gene3D" id="3.30.465.10">
    <property type="match status" value="1"/>
</dbReference>
<dbReference type="PANTHER" id="PTHR21071">
    <property type="entry name" value="UDP-N-ACETYLENOLPYRUVOYLGLUCOSAMINE REDUCTASE"/>
    <property type="match status" value="1"/>
</dbReference>
<comment type="pathway">
    <text evidence="4 19">Cell wall biogenesis; peptidoglycan biosynthesis.</text>
</comment>
<evidence type="ECO:0000256" key="7">
    <source>
        <dbReference type="ARBA" id="ARBA00022490"/>
    </source>
</evidence>
<evidence type="ECO:0000256" key="13">
    <source>
        <dbReference type="ARBA" id="ARBA00022984"/>
    </source>
</evidence>
<evidence type="ECO:0000256" key="12">
    <source>
        <dbReference type="ARBA" id="ARBA00022960"/>
    </source>
</evidence>
<evidence type="ECO:0000313" key="22">
    <source>
        <dbReference type="Proteomes" id="UP000002043"/>
    </source>
</evidence>
<keyword evidence="22" id="KW-1185">Reference proteome</keyword>
<sequence>MQKEEKVSLSPFTTLKIGGVADLFCSPQREEELRQCIQMAKVKDVPILVMGRGANLLVGDVEGLVVSTRYMRGMWVREEKDGLKVKVMAGEPLKTLIQLALKENLEGLYRLAGFPATVGGAVAMNAGAFGYEISQHLTHVAFLDWDGRLHRVPAKEINFSYRHSPFPRWGIVVWAEFLFPRSEKPVYEEYLQIRERRKKTQPIHQPTCGSTFKNPPGDYAGRLIQLVGLKGYRLGRVAFSEIHANFIINLGGATFQEATELIQIAKDKVYRELGITLEEEVRIVEGRRSDGWKIL</sequence>
<dbReference type="InterPro" id="IPR006094">
    <property type="entry name" value="Oxid_FAD_bind_N"/>
</dbReference>
<dbReference type="STRING" id="638303.Thal_0388"/>
<feature type="domain" description="FAD-binding PCMH-type" evidence="20">
    <location>
        <begin position="17"/>
        <end position="182"/>
    </location>
</feature>
<comment type="function">
    <text evidence="2 19">Cell wall formation.</text>
</comment>
<dbReference type="GO" id="GO:0009252">
    <property type="term" value="P:peptidoglycan biosynthetic process"/>
    <property type="evidence" value="ECO:0007669"/>
    <property type="project" value="UniProtKB-UniRule"/>
</dbReference>
<keyword evidence="14 19" id="KW-0560">Oxidoreductase</keyword>
<dbReference type="InterPro" id="IPR016167">
    <property type="entry name" value="FAD-bd_PCMH_sub1"/>
</dbReference>
<dbReference type="OrthoDB" id="9804753at2"/>
<evidence type="ECO:0000256" key="11">
    <source>
        <dbReference type="ARBA" id="ARBA00022857"/>
    </source>
</evidence>
<gene>
    <name evidence="19" type="primary">murB</name>
    <name evidence="21" type="ordered locus">Thal_0388</name>
</gene>
<evidence type="ECO:0000256" key="2">
    <source>
        <dbReference type="ARBA" id="ARBA00003921"/>
    </source>
</evidence>
<evidence type="ECO:0000256" key="9">
    <source>
        <dbReference type="ARBA" id="ARBA00022630"/>
    </source>
</evidence>
<dbReference type="KEGG" id="tal:Thal_0388"/>
<keyword evidence="10 19" id="KW-0274">FAD</keyword>
<dbReference type="GO" id="GO:0008762">
    <property type="term" value="F:UDP-N-acetylmuramate dehydrogenase activity"/>
    <property type="evidence" value="ECO:0007669"/>
    <property type="project" value="UniProtKB-UniRule"/>
</dbReference>
<dbReference type="HAMAP" id="MF_00037">
    <property type="entry name" value="MurB"/>
    <property type="match status" value="1"/>
</dbReference>
<dbReference type="Gene3D" id="3.90.78.10">
    <property type="entry name" value="UDP-N-acetylenolpyruvoylglucosamine reductase, C-terminal domain"/>
    <property type="match status" value="1"/>
</dbReference>
<evidence type="ECO:0000256" key="3">
    <source>
        <dbReference type="ARBA" id="ARBA00004496"/>
    </source>
</evidence>
<evidence type="ECO:0000256" key="10">
    <source>
        <dbReference type="ARBA" id="ARBA00022827"/>
    </source>
</evidence>
<evidence type="ECO:0000256" key="17">
    <source>
        <dbReference type="ARBA" id="ARBA00031026"/>
    </source>
</evidence>
<dbReference type="NCBIfam" id="NF010480">
    <property type="entry name" value="PRK13905.1"/>
    <property type="match status" value="1"/>
</dbReference>
<evidence type="ECO:0000256" key="4">
    <source>
        <dbReference type="ARBA" id="ARBA00004752"/>
    </source>
</evidence>
<feature type="active site" evidence="19">
    <location>
        <position position="280"/>
    </location>
</feature>
<dbReference type="RefSeq" id="WP_012991430.1">
    <property type="nucleotide sequence ID" value="NC_013894.1"/>
</dbReference>
<dbReference type="InterPro" id="IPR016166">
    <property type="entry name" value="FAD-bd_PCMH"/>
</dbReference>
<dbReference type="HOGENOM" id="CLU_035304_1_1_0"/>
<keyword evidence="8 19" id="KW-0132">Cell division</keyword>
<dbReference type="GO" id="GO:0071555">
    <property type="term" value="P:cell wall organization"/>
    <property type="evidence" value="ECO:0007669"/>
    <property type="project" value="UniProtKB-KW"/>
</dbReference>
<organism evidence="21 22">
    <name type="scientific">Thermocrinis albus (strain DSM 14484 / JCM 11386 / HI 11/12)</name>
    <dbReference type="NCBI Taxonomy" id="638303"/>
    <lineage>
        <taxon>Bacteria</taxon>
        <taxon>Pseudomonadati</taxon>
        <taxon>Aquificota</taxon>
        <taxon>Aquificia</taxon>
        <taxon>Aquificales</taxon>
        <taxon>Aquificaceae</taxon>
        <taxon>Thermocrinis</taxon>
    </lineage>
</organism>
<reference evidence="22" key="1">
    <citation type="journal article" date="2010" name="Stand. Genomic Sci.">
        <title>Complete genome sequence of Thermocrinis albus type strain (HI 11/12T).</title>
        <authorList>
            <person name="Wirth R."/>
            <person name="Sikorski J."/>
            <person name="Brambilla E."/>
            <person name="Misra M."/>
            <person name="Lapidus A."/>
            <person name="Copeland A."/>
            <person name="Nolan M."/>
            <person name="Lucas S."/>
            <person name="Chen F."/>
            <person name="Tice H."/>
            <person name="Cheng J.F."/>
            <person name="Han C."/>
            <person name="Detter J.C."/>
            <person name="Tapia R."/>
            <person name="Bruce D."/>
            <person name="Goodwin L."/>
            <person name="Pitluck S."/>
            <person name="Pati A."/>
            <person name="Anderson I."/>
            <person name="Ivanova N."/>
            <person name="Mavromatis K."/>
            <person name="Mikhailova N."/>
            <person name="Chen A."/>
            <person name="Palaniappan K."/>
            <person name="Bilek Y."/>
            <person name="Hader T."/>
            <person name="Land M."/>
            <person name="Hauser L."/>
            <person name="Chang Y.J."/>
            <person name="Jeffries C.D."/>
            <person name="Tindall B.J."/>
            <person name="Rohde M."/>
            <person name="Goker M."/>
            <person name="Bristow J."/>
            <person name="Eisen J.A."/>
            <person name="Markowitz V."/>
            <person name="Hugenholtz P."/>
            <person name="Kyrpides N.C."/>
            <person name="Klenk H.P."/>
        </authorList>
    </citation>
    <scope>NUCLEOTIDE SEQUENCE [LARGE SCALE GENOMIC DNA]</scope>
    <source>
        <strain evidence="22">DSM 14484 / JCM 11386 / HI 11/12</strain>
    </source>
</reference>
<dbReference type="SUPFAM" id="SSF56176">
    <property type="entry name" value="FAD-binding/transporter-associated domain-like"/>
    <property type="match status" value="1"/>
</dbReference>
<dbReference type="UniPathway" id="UPA00219"/>
<dbReference type="EMBL" id="CP001931">
    <property type="protein sequence ID" value="ADC89023.1"/>
    <property type="molecule type" value="Genomic_DNA"/>
</dbReference>
<dbReference type="EC" id="1.3.1.98" evidence="5 19"/>
<keyword evidence="7 19" id="KW-0963">Cytoplasm</keyword>
<dbReference type="NCBIfam" id="TIGR00179">
    <property type="entry name" value="murB"/>
    <property type="match status" value="1"/>
</dbReference>
<comment type="catalytic activity">
    <reaction evidence="18 19">
        <text>UDP-N-acetyl-alpha-D-muramate + NADP(+) = UDP-N-acetyl-3-O-(1-carboxyvinyl)-alpha-D-glucosamine + NADPH + H(+)</text>
        <dbReference type="Rhea" id="RHEA:12248"/>
        <dbReference type="ChEBI" id="CHEBI:15378"/>
        <dbReference type="ChEBI" id="CHEBI:57783"/>
        <dbReference type="ChEBI" id="CHEBI:58349"/>
        <dbReference type="ChEBI" id="CHEBI:68483"/>
        <dbReference type="ChEBI" id="CHEBI:70757"/>
        <dbReference type="EC" id="1.3.1.98"/>
    </reaction>
</comment>
<evidence type="ECO:0000313" key="21">
    <source>
        <dbReference type="EMBL" id="ADC89023.1"/>
    </source>
</evidence>
<proteinExistence type="inferred from homology"/>
<keyword evidence="9 19" id="KW-0285">Flavoprotein</keyword>
<dbReference type="PANTHER" id="PTHR21071:SF4">
    <property type="entry name" value="UDP-N-ACETYLENOLPYRUVOYLGLUCOSAMINE REDUCTASE"/>
    <property type="match status" value="1"/>
</dbReference>
<keyword evidence="15 19" id="KW-0131">Cell cycle</keyword>
<protein>
    <recommendedName>
        <fullName evidence="6 19">UDP-N-acetylenolpyruvoylglucosamine reductase</fullName>
        <ecNumber evidence="5 19">1.3.1.98</ecNumber>
    </recommendedName>
    <alternativeName>
        <fullName evidence="17 19">UDP-N-acetylmuramate dehydrogenase</fullName>
    </alternativeName>
</protein>
<feature type="active site" evidence="19">
    <location>
        <position position="162"/>
    </location>
</feature>
<evidence type="ECO:0000256" key="18">
    <source>
        <dbReference type="ARBA" id="ARBA00048914"/>
    </source>
</evidence>
<evidence type="ECO:0000256" key="14">
    <source>
        <dbReference type="ARBA" id="ARBA00023002"/>
    </source>
</evidence>
<dbReference type="GO" id="GO:0071949">
    <property type="term" value="F:FAD binding"/>
    <property type="evidence" value="ECO:0007669"/>
    <property type="project" value="InterPro"/>
</dbReference>
<name>D3SPD6_THEAH</name>
<dbReference type="Pfam" id="PF01565">
    <property type="entry name" value="FAD_binding_4"/>
    <property type="match status" value="1"/>
</dbReference>
<keyword evidence="13 19" id="KW-0573">Peptidoglycan synthesis</keyword>
<evidence type="ECO:0000259" key="20">
    <source>
        <dbReference type="PROSITE" id="PS51387"/>
    </source>
</evidence>
<dbReference type="Gene3D" id="3.30.43.10">
    <property type="entry name" value="Uridine Diphospho-n-acetylenolpyruvylglucosamine Reductase, domain 2"/>
    <property type="match status" value="1"/>
</dbReference>
<dbReference type="Proteomes" id="UP000002043">
    <property type="component" value="Chromosome"/>
</dbReference>
<evidence type="ECO:0000256" key="15">
    <source>
        <dbReference type="ARBA" id="ARBA00023306"/>
    </source>
</evidence>
<accession>D3SPD6</accession>
<comment type="subcellular location">
    <subcellularLocation>
        <location evidence="3 19">Cytoplasm</location>
    </subcellularLocation>
</comment>
<keyword evidence="12 19" id="KW-0133">Cell shape</keyword>
<evidence type="ECO:0000256" key="16">
    <source>
        <dbReference type="ARBA" id="ARBA00023316"/>
    </source>
</evidence>
<dbReference type="SUPFAM" id="SSF56194">
    <property type="entry name" value="Uridine diphospho-N-Acetylenolpyruvylglucosamine reductase, MurB, C-terminal domain"/>
    <property type="match status" value="1"/>
</dbReference>
<evidence type="ECO:0000256" key="8">
    <source>
        <dbReference type="ARBA" id="ARBA00022618"/>
    </source>
</evidence>
<evidence type="ECO:0000256" key="1">
    <source>
        <dbReference type="ARBA" id="ARBA00001974"/>
    </source>
</evidence>
<dbReference type="InterPro" id="IPR036635">
    <property type="entry name" value="MurB_C_sf"/>
</dbReference>
<dbReference type="InterPro" id="IPR036318">
    <property type="entry name" value="FAD-bd_PCMH-like_sf"/>
</dbReference>
<dbReference type="PROSITE" id="PS51387">
    <property type="entry name" value="FAD_PCMH"/>
    <property type="match status" value="1"/>
</dbReference>
<keyword evidence="11 19" id="KW-0521">NADP</keyword>
<dbReference type="AlphaFoldDB" id="D3SPD6"/>
<comment type="similarity">
    <text evidence="19">Belongs to the MurB family.</text>
</comment>
<dbReference type="GO" id="GO:0005829">
    <property type="term" value="C:cytosol"/>
    <property type="evidence" value="ECO:0007669"/>
    <property type="project" value="TreeGrafter"/>
</dbReference>